<dbReference type="OrthoDB" id="681025at2"/>
<dbReference type="InterPro" id="IPR053842">
    <property type="entry name" value="NikA-like"/>
</dbReference>
<keyword evidence="2" id="KW-1185">Reference proteome</keyword>
<proteinExistence type="predicted"/>
<name>A0A2T5J4K6_9SPHI</name>
<protein>
    <submittedName>
        <fullName evidence="1">Mobilization protein MobC</fullName>
    </submittedName>
</protein>
<evidence type="ECO:0000313" key="1">
    <source>
        <dbReference type="EMBL" id="PTQ92432.1"/>
    </source>
</evidence>
<dbReference type="Pfam" id="PF21983">
    <property type="entry name" value="NikA-like"/>
    <property type="match status" value="1"/>
</dbReference>
<sequence length="113" mass="12693">MARPKVSSADKRSTRFMLQLKLAEKKKIDEAASACGLRSAVWAREKILKGRFPEPKAARLDLYTYTELKKIGVNLNQLTRLANGGHLSPQLIGTLVRLEQKLDAITAKLVYDR</sequence>
<comment type="caution">
    <text evidence="1">The sequence shown here is derived from an EMBL/GenBank/DDBJ whole genome shotgun (WGS) entry which is preliminary data.</text>
</comment>
<dbReference type="RefSeq" id="WP_107831594.1">
    <property type="nucleotide sequence ID" value="NZ_CP160205.1"/>
</dbReference>
<dbReference type="AlphaFoldDB" id="A0A2T5J4K6"/>
<gene>
    <name evidence="1" type="ORF">C8P68_11232</name>
</gene>
<evidence type="ECO:0000313" key="2">
    <source>
        <dbReference type="Proteomes" id="UP000244168"/>
    </source>
</evidence>
<accession>A0A2T5J4K6</accession>
<dbReference type="EMBL" id="QAOQ01000012">
    <property type="protein sequence ID" value="PTQ92432.1"/>
    <property type="molecule type" value="Genomic_DNA"/>
</dbReference>
<organism evidence="1 2">
    <name type="scientific">Mucilaginibacter yixingensis</name>
    <dbReference type="NCBI Taxonomy" id="1295612"/>
    <lineage>
        <taxon>Bacteria</taxon>
        <taxon>Pseudomonadati</taxon>
        <taxon>Bacteroidota</taxon>
        <taxon>Sphingobacteriia</taxon>
        <taxon>Sphingobacteriales</taxon>
        <taxon>Sphingobacteriaceae</taxon>
        <taxon>Mucilaginibacter</taxon>
    </lineage>
</organism>
<dbReference type="Proteomes" id="UP000244168">
    <property type="component" value="Unassembled WGS sequence"/>
</dbReference>
<reference evidence="1 2" key="1">
    <citation type="submission" date="2018-04" db="EMBL/GenBank/DDBJ databases">
        <title>Genomic Encyclopedia of Archaeal and Bacterial Type Strains, Phase II (KMG-II): from individual species to whole genera.</title>
        <authorList>
            <person name="Goeker M."/>
        </authorList>
    </citation>
    <scope>NUCLEOTIDE SEQUENCE [LARGE SCALE GENOMIC DNA]</scope>
    <source>
        <strain evidence="1 2">DSM 26809</strain>
    </source>
</reference>